<sequence>MLTYIHELIDKSQGSISISDFINAVLYHEKYGYYTSRLPLGKDGDFTTAPEISQLFGEVIAVWIMHTWEKLGKPSKFSLVELGPGKGTLIHDIIRVTRKYSSFFNSMLIHLVEISPTLRKIQKEKLKGLGVNWHKDIDNLPEQPTIFLANEFFDALPIDQFVYRDEGWYENRVTKQDDGSLLVSCQCVVPLPRHPSAPSLSSQCVTLGSSKIDCKQAHYATFSIKKLDSSVSYFHDTICKSCSCIPSARMTNGKLFNGAVVEICSTGVEILKKLEKKIHNNKGAALIIDYGYVYPAYKSTLQSIKQHKYANFLENVGNSDITALVNFQALKDSLKHVDCEILTQREFLYLFGIKERTQALMKSANDEQKNRIFSEFLRLTENMGTLFKAMLLIA</sequence>
<name>A0AAU7YKN0_9RICK</name>
<dbReference type="InterPro" id="IPR038375">
    <property type="entry name" value="NDUFAF7_sf"/>
</dbReference>
<evidence type="ECO:0000313" key="3">
    <source>
        <dbReference type="EMBL" id="XCA33749.1"/>
    </source>
</evidence>
<protein>
    <submittedName>
        <fullName evidence="3">SAM-dependent methyltransferase</fullName>
        <ecNumber evidence="3">2.1.1.-</ecNumber>
    </submittedName>
</protein>
<organism evidence="3">
    <name type="scientific">Wolbachia endosymbiont of Polyergus mexicanus</name>
    <dbReference type="NCBI Taxonomy" id="3171167"/>
    <lineage>
        <taxon>Bacteria</taxon>
        <taxon>Pseudomonadati</taxon>
        <taxon>Pseudomonadota</taxon>
        <taxon>Alphaproteobacteria</taxon>
        <taxon>Rickettsiales</taxon>
        <taxon>Anaplasmataceae</taxon>
        <taxon>Wolbachieae</taxon>
        <taxon>Wolbachia</taxon>
    </lineage>
</organism>
<dbReference type="InterPro" id="IPR029063">
    <property type="entry name" value="SAM-dependent_MTases_sf"/>
</dbReference>
<dbReference type="EMBL" id="CP158586">
    <property type="protein sequence ID" value="XCA33749.1"/>
    <property type="molecule type" value="Genomic_DNA"/>
</dbReference>
<keyword evidence="2 3" id="KW-0808">Transferase</keyword>
<accession>A0AAU7YKN0</accession>
<evidence type="ECO:0000256" key="1">
    <source>
        <dbReference type="ARBA" id="ARBA00022603"/>
    </source>
</evidence>
<gene>
    <name evidence="3" type="ORF">ABS808_02910</name>
</gene>
<dbReference type="PANTHER" id="PTHR12049">
    <property type="entry name" value="PROTEIN ARGININE METHYLTRANSFERASE NDUFAF7, MITOCHONDRIAL"/>
    <property type="match status" value="1"/>
</dbReference>
<dbReference type="SUPFAM" id="SSF53335">
    <property type="entry name" value="S-adenosyl-L-methionine-dependent methyltransferases"/>
    <property type="match status" value="1"/>
</dbReference>
<dbReference type="PANTHER" id="PTHR12049:SF7">
    <property type="entry name" value="PROTEIN ARGININE METHYLTRANSFERASE NDUFAF7, MITOCHONDRIAL"/>
    <property type="match status" value="1"/>
</dbReference>
<keyword evidence="1 3" id="KW-0489">Methyltransferase</keyword>
<dbReference type="Pfam" id="PF02636">
    <property type="entry name" value="Methyltransf_28"/>
    <property type="match status" value="1"/>
</dbReference>
<proteinExistence type="predicted"/>
<dbReference type="GO" id="GO:0035243">
    <property type="term" value="F:protein-arginine omega-N symmetric methyltransferase activity"/>
    <property type="evidence" value="ECO:0007669"/>
    <property type="project" value="TreeGrafter"/>
</dbReference>
<reference evidence="3" key="1">
    <citation type="submission" date="2024-06" db="EMBL/GenBank/DDBJ databases">
        <title>Genome assembly of the Polyergus mexicanus.</title>
        <authorList>
            <person name="Cash E."/>
            <person name="Tustsui N.D."/>
            <person name="Ward P."/>
            <person name="Nguyen O."/>
            <person name="Sahasrabudhe R."/>
            <person name="Fairbairn C.W."/>
            <person name="Seligmann W.E."/>
            <person name="Sacco S."/>
            <person name="Beraut E."/>
            <person name="Miller C."/>
            <person name="Toffelmier E."/>
            <person name="Shaffer H.B."/>
        </authorList>
    </citation>
    <scope>NUCLEOTIDE SEQUENCE</scope>
    <source>
        <strain evidence="3">NDT 795.1</strain>
    </source>
</reference>
<dbReference type="AlphaFoldDB" id="A0AAU7YKN0"/>
<evidence type="ECO:0000256" key="2">
    <source>
        <dbReference type="ARBA" id="ARBA00022679"/>
    </source>
</evidence>
<dbReference type="EC" id="2.1.1.-" evidence="3"/>
<dbReference type="Gene3D" id="3.40.50.12710">
    <property type="match status" value="1"/>
</dbReference>
<dbReference type="InterPro" id="IPR003788">
    <property type="entry name" value="NDUFAF7"/>
</dbReference>
<dbReference type="GO" id="GO:0032259">
    <property type="term" value="P:methylation"/>
    <property type="evidence" value="ECO:0007669"/>
    <property type="project" value="UniProtKB-KW"/>
</dbReference>